<reference evidence="7 8" key="1">
    <citation type="submission" date="2018-06" db="EMBL/GenBank/DDBJ databases">
        <title>Genomic Encyclopedia of Type Strains, Phase IV (KMG-IV): sequencing the most valuable type-strain genomes for metagenomic binning, comparative biology and taxonomic classification.</title>
        <authorList>
            <person name="Goeker M."/>
        </authorList>
    </citation>
    <scope>NUCLEOTIDE SEQUENCE [LARGE SCALE GENOMIC DNA]</scope>
    <source>
        <strain evidence="7 8">DSM 25532</strain>
    </source>
</reference>
<sequence>MKFKSLLAGALLLPLPLSLSAAPQWIWTAKKASDGQKATFKKTFTIDGEVKSATLSVSCDNGADAILNGKKVFTNPDWMEATKADVKAALKAGENELRFDARNQGGTAALIAKLEIETADGKKTTVETGEGWQGTDTGKEEWATAKVLAPLGAGPWGDVFSGNRAKGNNKKNDGPATATPAEEIAVLPGFKAELLYTVPKAEQGSWVSMTVDPKGRLLVGDQYGGLYRVTVPPVGSKEQAKVEPLPVKIGGAHGLLYAFDSLYVMINEMSAPQNAGRSGGIWRLKDNGDGTFGEPEQLRKIAGGGEHGTHSMVVSPDGKSIIFNSGNHTKLPENMELSRPARAWNEDHILPRMWDANGHARGVLAPGGYICKMDPDGKKVELFCYGFRNQFDITFNSAGELFTFDADMEWDMGAPWYRPTRINHCVSGADYGWRSGSGKWPTFYPDSLPATADIGPGSPTGVVSGTGAKFPAKYQRAVYAADWTYGTMYVIHSTPKGGTYESVKEEFVSGKPLPLTDMIIHPQDGAMYFAVGGRRTQSALYRVTYVGSEATGAAEPLALTPEMKLRHDLEKLHEDGTGEDAIAKAWPHLSSPDRFVRYAARVAIERQPVKAWKDKALAEQNPQALIEASIALARIGAVGSPVPLPEGKPKAGASSGAVGETSPENVELQTALLAALDRIDFDSLDLDHQLQLLRAYELVFTRLGKPTPDKCADLAEKLDSVYPVKNNAANLELAQLLIFLESKRVVAKTLGLMATAKDDSEALASDALLARNTGYARAADEVHRSQPNRQQISYMFALRNATAGWTKESRETYFSWFPRARQWKGGNSFKGFIENTRQEALANFAPEEERAALDALSAKNDAVQVANFVAPKGPGRAYTIDEVLKLAEGGLKNRNFENGKAMFTSTLCLTCHRFGGDGGSIGPDVTGAGSRYTLRDLMENIIEPSKVISDQYDSHQIEKKDGSLVIGRIVAEENGDLMVMMNPFAPTSLTKVAADEVKSKKTQPVSMMPPGLINTLNQDELLDLIAYILSAGNPQDARFTK</sequence>
<feature type="domain" description="Cytochrome c" evidence="6">
    <location>
        <begin position="894"/>
        <end position="1032"/>
    </location>
</feature>
<dbReference type="InterPro" id="IPR008979">
    <property type="entry name" value="Galactose-bd-like_sf"/>
</dbReference>
<evidence type="ECO:0000256" key="1">
    <source>
        <dbReference type="ARBA" id="ARBA00022617"/>
    </source>
</evidence>
<keyword evidence="3 4" id="KW-0408">Iron</keyword>
<dbReference type="EMBL" id="QNRR01000019">
    <property type="protein sequence ID" value="RBP35889.1"/>
    <property type="molecule type" value="Genomic_DNA"/>
</dbReference>
<dbReference type="InterPro" id="IPR009056">
    <property type="entry name" value="Cyt_c-like_dom"/>
</dbReference>
<dbReference type="AlphaFoldDB" id="A0A366H2V1"/>
<dbReference type="Gene3D" id="2.60.120.260">
    <property type="entry name" value="Galactose-binding domain-like"/>
    <property type="match status" value="1"/>
</dbReference>
<dbReference type="InterPro" id="IPR036909">
    <property type="entry name" value="Cyt_c-like_dom_sf"/>
</dbReference>
<dbReference type="PANTHER" id="PTHR33546:SF1">
    <property type="entry name" value="LARGE, MULTIFUNCTIONAL SECRETED PROTEIN"/>
    <property type="match status" value="1"/>
</dbReference>
<feature type="signal peptide" evidence="5">
    <location>
        <begin position="1"/>
        <end position="21"/>
    </location>
</feature>
<dbReference type="PROSITE" id="PS51007">
    <property type="entry name" value="CYTC"/>
    <property type="match status" value="1"/>
</dbReference>
<evidence type="ECO:0000256" key="3">
    <source>
        <dbReference type="ARBA" id="ARBA00023004"/>
    </source>
</evidence>
<dbReference type="SUPFAM" id="SSF49785">
    <property type="entry name" value="Galactose-binding domain-like"/>
    <property type="match status" value="1"/>
</dbReference>
<evidence type="ECO:0000313" key="8">
    <source>
        <dbReference type="Proteomes" id="UP000253426"/>
    </source>
</evidence>
<dbReference type="Proteomes" id="UP000253426">
    <property type="component" value="Unassembled WGS sequence"/>
</dbReference>
<dbReference type="InterPro" id="IPR011042">
    <property type="entry name" value="6-blade_b-propeller_TolB-like"/>
</dbReference>
<dbReference type="SUPFAM" id="SSF50952">
    <property type="entry name" value="Soluble quinoprotein glucose dehydrogenase"/>
    <property type="match status" value="1"/>
</dbReference>
<evidence type="ECO:0000256" key="2">
    <source>
        <dbReference type="ARBA" id="ARBA00022723"/>
    </source>
</evidence>
<dbReference type="InterPro" id="IPR013427">
    <property type="entry name" value="Haem-bd_dom_put"/>
</dbReference>
<evidence type="ECO:0000259" key="6">
    <source>
        <dbReference type="PROSITE" id="PS51007"/>
    </source>
</evidence>
<keyword evidence="2 4" id="KW-0479">Metal-binding</keyword>
<dbReference type="SUPFAM" id="SSF46626">
    <property type="entry name" value="Cytochrome c"/>
    <property type="match status" value="1"/>
</dbReference>
<dbReference type="GO" id="GO:0020037">
    <property type="term" value="F:heme binding"/>
    <property type="evidence" value="ECO:0007669"/>
    <property type="project" value="InterPro"/>
</dbReference>
<comment type="caution">
    <text evidence="7">The sequence shown here is derived from an EMBL/GenBank/DDBJ whole genome shotgun (WGS) entry which is preliminary data.</text>
</comment>
<proteinExistence type="predicted"/>
<evidence type="ECO:0000256" key="5">
    <source>
        <dbReference type="SAM" id="SignalP"/>
    </source>
</evidence>
<dbReference type="Gene3D" id="2.120.10.30">
    <property type="entry name" value="TolB, C-terminal domain"/>
    <property type="match status" value="1"/>
</dbReference>
<name>A0A366H2V1_9BACT</name>
<protein>
    <submittedName>
        <fullName evidence="7">Putative heme-binding domain-containing protein</fullName>
    </submittedName>
</protein>
<dbReference type="Pfam" id="PF00034">
    <property type="entry name" value="Cytochrom_C"/>
    <property type="match status" value="1"/>
</dbReference>
<dbReference type="GO" id="GO:0009055">
    <property type="term" value="F:electron transfer activity"/>
    <property type="evidence" value="ECO:0007669"/>
    <property type="project" value="InterPro"/>
</dbReference>
<organism evidence="7 8">
    <name type="scientific">Roseimicrobium gellanilyticum</name>
    <dbReference type="NCBI Taxonomy" id="748857"/>
    <lineage>
        <taxon>Bacteria</taxon>
        <taxon>Pseudomonadati</taxon>
        <taxon>Verrucomicrobiota</taxon>
        <taxon>Verrucomicrobiia</taxon>
        <taxon>Verrucomicrobiales</taxon>
        <taxon>Verrucomicrobiaceae</taxon>
        <taxon>Roseimicrobium</taxon>
    </lineage>
</organism>
<dbReference type="Gene3D" id="1.10.760.10">
    <property type="entry name" value="Cytochrome c-like domain"/>
    <property type="match status" value="1"/>
</dbReference>
<evidence type="ECO:0000313" key="7">
    <source>
        <dbReference type="EMBL" id="RBP35889.1"/>
    </source>
</evidence>
<keyword evidence="5" id="KW-0732">Signal</keyword>
<dbReference type="PANTHER" id="PTHR33546">
    <property type="entry name" value="LARGE, MULTIFUNCTIONAL SECRETED PROTEIN-RELATED"/>
    <property type="match status" value="1"/>
</dbReference>
<accession>A0A366H2V1</accession>
<dbReference type="GO" id="GO:0046872">
    <property type="term" value="F:metal ion binding"/>
    <property type="evidence" value="ECO:0007669"/>
    <property type="project" value="UniProtKB-KW"/>
</dbReference>
<dbReference type="NCBIfam" id="TIGR02603">
    <property type="entry name" value="CxxCH_TIGR02603"/>
    <property type="match status" value="1"/>
</dbReference>
<feature type="chain" id="PRO_5016966572" evidence="5">
    <location>
        <begin position="22"/>
        <end position="1041"/>
    </location>
</feature>
<gene>
    <name evidence="7" type="ORF">DES53_11955</name>
</gene>
<keyword evidence="8" id="KW-1185">Reference proteome</keyword>
<evidence type="ECO:0000256" key="4">
    <source>
        <dbReference type="PROSITE-ProRule" id="PRU00433"/>
    </source>
</evidence>
<dbReference type="InterPro" id="IPR011041">
    <property type="entry name" value="Quinoprot_gluc/sorb_DH_b-prop"/>
</dbReference>
<keyword evidence="1 4" id="KW-0349">Heme</keyword>